<evidence type="ECO:0000256" key="7">
    <source>
        <dbReference type="ARBA" id="ARBA00022989"/>
    </source>
</evidence>
<comment type="similarity">
    <text evidence="2 10">Belongs to the binding-protein-dependent transport system permease family. MalFG subfamily.</text>
</comment>
<feature type="transmembrane region" description="Helical" evidence="9">
    <location>
        <begin position="58"/>
        <end position="77"/>
    </location>
</feature>
<evidence type="ECO:0000313" key="13">
    <source>
        <dbReference type="Proteomes" id="UP000516361"/>
    </source>
</evidence>
<comment type="function">
    <text evidence="10">Part of the ABC transporter complex MalEFGK involved in maltose/maltodextrin import. Probably responsible for the translocation of the substrate across the membrane.</text>
</comment>
<dbReference type="SUPFAM" id="SSF160964">
    <property type="entry name" value="MalF N-terminal region-like"/>
    <property type="match status" value="1"/>
</dbReference>
<organism evidence="12 13">
    <name type="scientific">Tepiditoga spiralis</name>
    <dbReference type="NCBI Taxonomy" id="2108365"/>
    <lineage>
        <taxon>Bacteria</taxon>
        <taxon>Thermotogati</taxon>
        <taxon>Thermotogota</taxon>
        <taxon>Thermotogae</taxon>
        <taxon>Petrotogales</taxon>
        <taxon>Petrotogaceae</taxon>
        <taxon>Tepiditoga</taxon>
    </lineage>
</organism>
<feature type="transmembrane region" description="Helical" evidence="9">
    <location>
        <begin position="422"/>
        <end position="441"/>
    </location>
</feature>
<dbReference type="GO" id="GO:0015423">
    <property type="term" value="F:ABC-type maltose transporter activity"/>
    <property type="evidence" value="ECO:0007669"/>
    <property type="project" value="TreeGrafter"/>
</dbReference>
<evidence type="ECO:0000256" key="4">
    <source>
        <dbReference type="ARBA" id="ARBA00022475"/>
    </source>
</evidence>
<dbReference type="EMBL" id="AP018712">
    <property type="protein sequence ID" value="BBE30495.1"/>
    <property type="molecule type" value="Genomic_DNA"/>
</dbReference>
<comment type="subcellular location">
    <subcellularLocation>
        <location evidence="1 9">Cell membrane</location>
        <topology evidence="1 9">Multi-pass membrane protein</topology>
    </subcellularLocation>
</comment>
<accession>A0A7G1G3C0</accession>
<evidence type="ECO:0000256" key="9">
    <source>
        <dbReference type="RuleBase" id="RU363032"/>
    </source>
</evidence>
<dbReference type="PROSITE" id="PS50928">
    <property type="entry name" value="ABC_TM1"/>
    <property type="match status" value="1"/>
</dbReference>
<dbReference type="InterPro" id="IPR000515">
    <property type="entry name" value="MetI-like"/>
</dbReference>
<feature type="transmembrane region" description="Helical" evidence="9">
    <location>
        <begin position="370"/>
        <end position="390"/>
    </location>
</feature>
<dbReference type="KEGG" id="ocy:OSSY52_06360"/>
<sequence length="573" mass="65449">MKKFLKFLMWGGVAILNAILVWFTFMLFALGNYSLAVTLGVFVAIADWAIFSKKGYPYRYTIAALFFLFVLTIYPMYYTIQIAFTNYGTGHLFSRDQAIETLLTDTRFLYSPNNAEIYDFKIFVKYDEQYKPTEDFLVLLYNKEKSFLAKKPQNIQYDAKGNVKYAESELMPLKNDVFDETYKIIKNKEGKIIAIDNGKIKYTYFYGFDDPSVSSNSAYYNSVIRQKYLKVINLKNGKKSFRLSSDYVYRKFSESYRVYEAISKTNIIEGRKVTKTQILNTLTNTILEDKDGAFWDYDKNGVSTRLIGYVEGVGAYNFKKILTDPKIAGPFFKIFVWTFTYAILSVIFSFIIGLALALALNDKNMKGRMIYRTLLIIPWAIPVFISVLVWRNGFFNETYGIINKIFLAKLGLEPIKWLNDPFWAKISILIVNTWLGFPYMMTVTLGALQSIPGELYEASSIDGATKWKQFSKITMPLLMVSVAPLLVMSFAFNFNNFVGIYLLTGGGPALPNSNTSAGATDILISFTYKLAFEGRKGQDFGFASAIAIIIFGIVSIISYFNFKFSKAFEEVSR</sequence>
<dbReference type="InterPro" id="IPR035906">
    <property type="entry name" value="MetI-like_sf"/>
</dbReference>
<dbReference type="InterPro" id="IPR032550">
    <property type="entry name" value="TM_PBP2_N"/>
</dbReference>
<keyword evidence="7 9" id="KW-1133">Transmembrane helix</keyword>
<evidence type="ECO:0000256" key="5">
    <source>
        <dbReference type="ARBA" id="ARBA00022597"/>
    </source>
</evidence>
<dbReference type="Proteomes" id="UP000516361">
    <property type="component" value="Chromosome"/>
</dbReference>
<dbReference type="Pfam" id="PF16296">
    <property type="entry name" value="TM_PBP2_N"/>
    <property type="match status" value="1"/>
</dbReference>
<dbReference type="InParanoid" id="A0A7G1G3C0"/>
<dbReference type="CDD" id="cd06261">
    <property type="entry name" value="TM_PBP2"/>
    <property type="match status" value="1"/>
</dbReference>
<dbReference type="InterPro" id="IPR032605">
    <property type="entry name" value="DUF4896"/>
</dbReference>
<dbReference type="PANTHER" id="PTHR47314">
    <property type="entry name" value="MALTOSE/MALTODEXTRIN TRANSPORT SYSTEM PERMEASE PROTEIN MALF"/>
    <property type="match status" value="1"/>
</dbReference>
<dbReference type="InterPro" id="IPR035277">
    <property type="entry name" value="MalF_N"/>
</dbReference>
<dbReference type="Gene3D" id="1.10.3720.10">
    <property type="entry name" value="MetI-like"/>
    <property type="match status" value="1"/>
</dbReference>
<keyword evidence="13" id="KW-1185">Reference proteome</keyword>
<keyword evidence="8 9" id="KW-0472">Membrane</keyword>
<feature type="transmembrane region" description="Helical" evidence="9">
    <location>
        <begin position="477"/>
        <end position="503"/>
    </location>
</feature>
<evidence type="ECO:0000256" key="8">
    <source>
        <dbReference type="ARBA" id="ARBA00023136"/>
    </source>
</evidence>
<dbReference type="AlphaFoldDB" id="A0A7G1G3C0"/>
<dbReference type="Gene3D" id="1.20.58.370">
    <property type="entry name" value="MalF N-terminal region-like"/>
    <property type="match status" value="1"/>
</dbReference>
<dbReference type="Pfam" id="PF00528">
    <property type="entry name" value="BPD_transp_1"/>
    <property type="match status" value="1"/>
</dbReference>
<evidence type="ECO:0000256" key="3">
    <source>
        <dbReference type="ARBA" id="ARBA00022448"/>
    </source>
</evidence>
<dbReference type="SUPFAM" id="SSF161098">
    <property type="entry name" value="MetI-like"/>
    <property type="match status" value="1"/>
</dbReference>
<evidence type="ECO:0000256" key="2">
    <source>
        <dbReference type="ARBA" id="ARBA00009047"/>
    </source>
</evidence>
<dbReference type="GO" id="GO:1990060">
    <property type="term" value="C:maltose transport complex"/>
    <property type="evidence" value="ECO:0007669"/>
    <property type="project" value="TreeGrafter"/>
</dbReference>
<keyword evidence="5 10" id="KW-0762">Sugar transport</keyword>
<reference evidence="12 13" key="1">
    <citation type="submission" date="2018-06" db="EMBL/GenBank/DDBJ databases">
        <title>Genome sequencing of Oceanotoga sp. sy52.</title>
        <authorList>
            <person name="Mori K."/>
        </authorList>
    </citation>
    <scope>NUCLEOTIDE SEQUENCE [LARGE SCALE GENOMIC DNA]</scope>
    <source>
        <strain evidence="13">sy52</strain>
    </source>
</reference>
<keyword evidence="4 10" id="KW-1003">Cell membrane</keyword>
<feature type="transmembrane region" description="Helical" evidence="9">
    <location>
        <begin position="7"/>
        <end position="27"/>
    </location>
</feature>
<evidence type="ECO:0000313" key="12">
    <source>
        <dbReference type="EMBL" id="BBE30495.1"/>
    </source>
</evidence>
<evidence type="ECO:0000259" key="11">
    <source>
        <dbReference type="PROSITE" id="PS50928"/>
    </source>
</evidence>
<dbReference type="RefSeq" id="WP_190615587.1">
    <property type="nucleotide sequence ID" value="NZ_AP018712.1"/>
</dbReference>
<dbReference type="PANTHER" id="PTHR47314:SF1">
    <property type="entry name" value="MALTOSE_MALTODEXTRIN TRANSPORT SYSTEM PERMEASE PROTEIN MALF"/>
    <property type="match status" value="1"/>
</dbReference>
<evidence type="ECO:0000256" key="10">
    <source>
        <dbReference type="RuleBase" id="RU367050"/>
    </source>
</evidence>
<keyword evidence="3 9" id="KW-0813">Transport</keyword>
<feature type="transmembrane region" description="Helical" evidence="9">
    <location>
        <begin position="334"/>
        <end position="358"/>
    </location>
</feature>
<evidence type="ECO:0000256" key="6">
    <source>
        <dbReference type="ARBA" id="ARBA00022692"/>
    </source>
</evidence>
<name>A0A7G1G3C0_9BACT</name>
<feature type="domain" description="ABC transmembrane type-1" evidence="11">
    <location>
        <begin position="335"/>
        <end position="561"/>
    </location>
</feature>
<dbReference type="GO" id="GO:0042956">
    <property type="term" value="P:maltodextrin transmembrane transport"/>
    <property type="evidence" value="ECO:0007669"/>
    <property type="project" value="TreeGrafter"/>
</dbReference>
<proteinExistence type="inferred from homology"/>
<evidence type="ECO:0000256" key="1">
    <source>
        <dbReference type="ARBA" id="ARBA00004651"/>
    </source>
</evidence>
<feature type="transmembrane region" description="Helical" evidence="9">
    <location>
        <begin position="33"/>
        <end position="51"/>
    </location>
</feature>
<gene>
    <name evidence="12" type="ORF">OSSY52_06360</name>
</gene>
<keyword evidence="6 9" id="KW-0812">Transmembrane</keyword>
<protein>
    <recommendedName>
        <fullName evidence="10">Maltose/maltodextrin transport system permease protein</fullName>
    </recommendedName>
</protein>
<feature type="transmembrane region" description="Helical" evidence="9">
    <location>
        <begin position="540"/>
        <end position="562"/>
    </location>
</feature>
<dbReference type="Pfam" id="PF16237">
    <property type="entry name" value="DUF4896"/>
    <property type="match status" value="1"/>
</dbReference>